<dbReference type="AlphaFoldDB" id="A0A5C1VA69"/>
<reference evidence="2" key="1">
    <citation type="journal article" date="2019" name="Sci. Rep.">
        <title>Mitogenome types of two Lentinula edodes sensu lato populations in China.</title>
        <authorList>
            <person name="Song X."/>
            <person name="Zhao Y."/>
            <person name="Song C."/>
            <person name="Chen M."/>
            <person name="Huang J."/>
            <person name="Bao D."/>
            <person name="Tan Q."/>
            <person name="Yang R."/>
        </authorList>
    </citation>
    <scope>NUCLEOTIDE SEQUENCE</scope>
    <source>
        <strain evidence="2">L135</strain>
    </source>
</reference>
<organism evidence="2">
    <name type="scientific">Lentinula edodes</name>
    <name type="common">Shiitake mushroom</name>
    <name type="synonym">Lentinus edodes</name>
    <dbReference type="NCBI Taxonomy" id="5353"/>
    <lineage>
        <taxon>Eukaryota</taxon>
        <taxon>Fungi</taxon>
        <taxon>Dikarya</taxon>
        <taxon>Basidiomycota</taxon>
        <taxon>Agaricomycotina</taxon>
        <taxon>Agaricomycetes</taxon>
        <taxon>Agaricomycetidae</taxon>
        <taxon>Agaricales</taxon>
        <taxon>Marasmiineae</taxon>
        <taxon>Omphalotaceae</taxon>
        <taxon>Lentinula</taxon>
    </lineage>
</organism>
<evidence type="ECO:0000313" key="2">
    <source>
        <dbReference type="EMBL" id="QEN73891.1"/>
    </source>
</evidence>
<keyword evidence="1" id="KW-1133">Transmembrane helix</keyword>
<dbReference type="EMBL" id="MF774812">
    <property type="protein sequence ID" value="QEN73891.1"/>
    <property type="molecule type" value="Genomic_DNA"/>
</dbReference>
<sequence>MIVFRYVGVKIKILTPWEIRVFFYLFFTTTNFMKFLKRMFSNPVIIVLNNYFNTKTKLFKVINIFSIYLVNIFKYIILFLILSNILLFLFDIFSYFDYLWMKDLVSYVIPSGESSSSGNVDPVRWWPSGVPQGWTIIGTGLATLAALSKMPGVSPRMRVLGALGASGVSAGSVTYHSAIENPVGFNRFMWSLSKYQKTGEWPSIEQANQVSQTSMDSFIKDSMKHVDGQVVDSVVSEVANKKNLLPSSNFDFSDFITRLSDLIFSESMKLLKPVYVEGFFDDLIGQRMFVEVILLIFAISIVFLFIVFLFNVIFLLNKDRIIKKFDNKFISLYVKYQSFFSKLTLLYIPIFIFIGLFGLCHGLHWLITNQIPYESLEIDLHKFVSSSYVSFILLKSNKFNIRNNKKLLYPQVNNLEGGYLINTIFKRYVWMEKSTLFQFCCNKTQTDLQYHKNFKI</sequence>
<accession>A0A5C1VA69</accession>
<proteinExistence type="predicted"/>
<keyword evidence="2" id="KW-0496">Mitochondrion</keyword>
<keyword evidence="1" id="KW-0812">Transmembrane</keyword>
<geneLocation type="mitochondrion" evidence="2"/>
<name>A0A5C1VA69_LENED</name>
<feature type="transmembrane region" description="Helical" evidence="1">
    <location>
        <begin position="292"/>
        <end position="316"/>
    </location>
</feature>
<protein>
    <submittedName>
        <fullName evidence="2">Uncharacterized protein</fullName>
    </submittedName>
</protein>
<feature type="transmembrane region" description="Helical" evidence="1">
    <location>
        <begin position="345"/>
        <end position="367"/>
    </location>
</feature>
<keyword evidence="1" id="KW-0472">Membrane</keyword>
<evidence type="ECO:0000256" key="1">
    <source>
        <dbReference type="SAM" id="Phobius"/>
    </source>
</evidence>